<organism evidence="3 4">
    <name type="scientific">Entotheonella factor</name>
    <dbReference type="NCBI Taxonomy" id="1429438"/>
    <lineage>
        <taxon>Bacteria</taxon>
        <taxon>Pseudomonadati</taxon>
        <taxon>Nitrospinota/Tectimicrobiota group</taxon>
        <taxon>Candidatus Tectimicrobiota</taxon>
        <taxon>Candidatus Entotheonellia</taxon>
        <taxon>Candidatus Entotheonellales</taxon>
        <taxon>Candidatus Entotheonellaceae</taxon>
        <taxon>Candidatus Entotheonella</taxon>
    </lineage>
</organism>
<dbReference type="Pfam" id="PF05443">
    <property type="entry name" value="ROS_MUCR"/>
    <property type="match status" value="1"/>
</dbReference>
<comment type="caution">
    <text evidence="3">The sequence shown here is derived from an EMBL/GenBank/DDBJ whole genome shotgun (WGS) entry which is preliminary data.</text>
</comment>
<gene>
    <name evidence="3" type="ORF">ETSY1_16785</name>
</gene>
<dbReference type="GO" id="GO:0008270">
    <property type="term" value="F:zinc ion binding"/>
    <property type="evidence" value="ECO:0007669"/>
    <property type="project" value="InterPro"/>
</dbReference>
<feature type="region of interest" description="Disordered" evidence="2">
    <location>
        <begin position="128"/>
        <end position="150"/>
    </location>
</feature>
<protein>
    <recommendedName>
        <fullName evidence="5">MucR family transcriptional regulator</fullName>
    </recommendedName>
</protein>
<sequence>MSQTLLEMAKDLVTEQIRMGRVQAEDMQSLLRTTYDTLLRLQQYEMARDTAASPERPGADPSAIWKRSIAKHAVTCLECGNTFKQLSRRHLRIHDLDAKSYRAKYGIPRTQPLSARAATARRRELAMQIRPWEQAPSVRKASKKTAKKRG</sequence>
<dbReference type="Gene3D" id="1.10.10.1550">
    <property type="entry name" value="ROS/MUCR transcriptional regulator protein"/>
    <property type="match status" value="1"/>
</dbReference>
<evidence type="ECO:0000313" key="4">
    <source>
        <dbReference type="Proteomes" id="UP000019141"/>
    </source>
</evidence>
<dbReference type="InterPro" id="IPR041920">
    <property type="entry name" value="ROS/MUCR_sf"/>
</dbReference>
<name>W4LMN1_ENTF1</name>
<dbReference type="Proteomes" id="UP000019141">
    <property type="component" value="Unassembled WGS sequence"/>
</dbReference>
<dbReference type="HOGENOM" id="CLU_106247_3_0_7"/>
<feature type="compositionally biased region" description="Basic residues" evidence="2">
    <location>
        <begin position="140"/>
        <end position="150"/>
    </location>
</feature>
<evidence type="ECO:0000256" key="2">
    <source>
        <dbReference type="SAM" id="MobiDB-lite"/>
    </source>
</evidence>
<dbReference type="AlphaFoldDB" id="W4LMN1"/>
<evidence type="ECO:0000313" key="3">
    <source>
        <dbReference type="EMBL" id="ETW98960.1"/>
    </source>
</evidence>
<dbReference type="GO" id="GO:0003677">
    <property type="term" value="F:DNA binding"/>
    <property type="evidence" value="ECO:0007669"/>
    <property type="project" value="InterPro"/>
</dbReference>
<accession>W4LMN1</accession>
<evidence type="ECO:0000256" key="1">
    <source>
        <dbReference type="ARBA" id="ARBA00007031"/>
    </source>
</evidence>
<reference evidence="3 4" key="1">
    <citation type="journal article" date="2014" name="Nature">
        <title>An environmental bacterial taxon with a large and distinct metabolic repertoire.</title>
        <authorList>
            <person name="Wilson M.C."/>
            <person name="Mori T."/>
            <person name="Ruckert C."/>
            <person name="Uria A.R."/>
            <person name="Helf M.J."/>
            <person name="Takada K."/>
            <person name="Gernert C."/>
            <person name="Steffens U.A."/>
            <person name="Heycke N."/>
            <person name="Schmitt S."/>
            <person name="Rinke C."/>
            <person name="Helfrich E.J."/>
            <person name="Brachmann A.O."/>
            <person name="Gurgui C."/>
            <person name="Wakimoto T."/>
            <person name="Kracht M."/>
            <person name="Crusemann M."/>
            <person name="Hentschel U."/>
            <person name="Abe I."/>
            <person name="Matsunaga S."/>
            <person name="Kalinowski J."/>
            <person name="Takeyama H."/>
            <person name="Piel J."/>
        </authorList>
    </citation>
    <scope>NUCLEOTIDE SEQUENCE [LARGE SCALE GENOMIC DNA]</scope>
    <source>
        <strain evidence="4">TSY1</strain>
    </source>
</reference>
<dbReference type="GO" id="GO:0006355">
    <property type="term" value="P:regulation of DNA-templated transcription"/>
    <property type="evidence" value="ECO:0007669"/>
    <property type="project" value="InterPro"/>
</dbReference>
<dbReference type="InterPro" id="IPR008807">
    <property type="entry name" value="ROS_MUCR"/>
</dbReference>
<proteinExistence type="inferred from homology"/>
<dbReference type="EMBL" id="AZHW01000497">
    <property type="protein sequence ID" value="ETW98960.1"/>
    <property type="molecule type" value="Genomic_DNA"/>
</dbReference>
<keyword evidence="4" id="KW-1185">Reference proteome</keyword>
<evidence type="ECO:0008006" key="5">
    <source>
        <dbReference type="Google" id="ProtNLM"/>
    </source>
</evidence>
<comment type="similarity">
    <text evidence="1">Belongs to the ros/MucR family.</text>
</comment>